<organism evidence="1 2">
    <name type="scientific">Trametes sanguinea</name>
    <dbReference type="NCBI Taxonomy" id="158606"/>
    <lineage>
        <taxon>Eukaryota</taxon>
        <taxon>Fungi</taxon>
        <taxon>Dikarya</taxon>
        <taxon>Basidiomycota</taxon>
        <taxon>Agaricomycotina</taxon>
        <taxon>Agaricomycetes</taxon>
        <taxon>Polyporales</taxon>
        <taxon>Polyporaceae</taxon>
        <taxon>Trametes</taxon>
    </lineage>
</organism>
<evidence type="ECO:0000313" key="2">
    <source>
        <dbReference type="Proteomes" id="UP001144978"/>
    </source>
</evidence>
<dbReference type="Proteomes" id="UP001144978">
    <property type="component" value="Unassembled WGS sequence"/>
</dbReference>
<sequence length="306" mass="33143">MARDSESWAATSARSLLATCLRNTSVRHIFSLDGCNHKYIAPRQAEGKRACSIAAHRKNGLFPGLPQSAVLEHIDSRELRSIPESRVIDVEVIAMSEDMQGLGGGTGPLMFRMPCAPGEEMECIGDGKGDCLMAGREIPAVDTEPVSTVNAPPSSATYPWPSMKRRYGSPSCSSMSYWARAMGTSDVPTLYGLEKVSVEELVGPFRYREVPLFSSLARGIQFSSLFNAISHADSLACGLEGLHSRTLVRSRTPAYRLYHAEASSLCAACMPNPLWAKANGRIVYAVPLIIFMDAETYVETAALSAS</sequence>
<accession>A0ACC1QBE0</accession>
<gene>
    <name evidence="1" type="ORF">NUW54_g128</name>
</gene>
<name>A0ACC1QBE0_9APHY</name>
<reference evidence="1" key="1">
    <citation type="submission" date="2022-08" db="EMBL/GenBank/DDBJ databases">
        <title>Genome Sequence of Pycnoporus sanguineus.</title>
        <authorList>
            <person name="Buettner E."/>
        </authorList>
    </citation>
    <scope>NUCLEOTIDE SEQUENCE</scope>
    <source>
        <strain evidence="1">CG-C14</strain>
    </source>
</reference>
<evidence type="ECO:0000313" key="1">
    <source>
        <dbReference type="EMBL" id="KAJ3019266.1"/>
    </source>
</evidence>
<keyword evidence="2" id="KW-1185">Reference proteome</keyword>
<comment type="caution">
    <text evidence="1">The sequence shown here is derived from an EMBL/GenBank/DDBJ whole genome shotgun (WGS) entry which is preliminary data.</text>
</comment>
<proteinExistence type="predicted"/>
<dbReference type="EMBL" id="JANSHE010000015">
    <property type="protein sequence ID" value="KAJ3019266.1"/>
    <property type="molecule type" value="Genomic_DNA"/>
</dbReference>
<protein>
    <submittedName>
        <fullName evidence="1">Uncharacterized protein</fullName>
    </submittedName>
</protein>